<dbReference type="InterPro" id="IPR053932">
    <property type="entry name" value="GeBP-like_DBD"/>
</dbReference>
<feature type="compositionally biased region" description="Polar residues" evidence="2">
    <location>
        <begin position="69"/>
        <end position="93"/>
    </location>
</feature>
<evidence type="ECO:0000313" key="5">
    <source>
        <dbReference type="Proteomes" id="UP001154282"/>
    </source>
</evidence>
<dbReference type="Pfam" id="PF04504">
    <property type="entry name" value="GeBP-like_DBD"/>
    <property type="match status" value="1"/>
</dbReference>
<organism evidence="4 5">
    <name type="scientific">Linum tenue</name>
    <dbReference type="NCBI Taxonomy" id="586396"/>
    <lineage>
        <taxon>Eukaryota</taxon>
        <taxon>Viridiplantae</taxon>
        <taxon>Streptophyta</taxon>
        <taxon>Embryophyta</taxon>
        <taxon>Tracheophyta</taxon>
        <taxon>Spermatophyta</taxon>
        <taxon>Magnoliopsida</taxon>
        <taxon>eudicotyledons</taxon>
        <taxon>Gunneridae</taxon>
        <taxon>Pentapetalae</taxon>
        <taxon>rosids</taxon>
        <taxon>fabids</taxon>
        <taxon>Malpighiales</taxon>
        <taxon>Linaceae</taxon>
        <taxon>Linum</taxon>
    </lineage>
</organism>
<proteinExistence type="inferred from homology"/>
<dbReference type="PANTHER" id="PTHR31662">
    <property type="entry name" value="BNAANNG10740D PROTEIN-RELATED"/>
    <property type="match status" value="1"/>
</dbReference>
<feature type="region of interest" description="Disordered" evidence="2">
    <location>
        <begin position="35"/>
        <end position="173"/>
    </location>
</feature>
<protein>
    <recommendedName>
        <fullName evidence="3">Glabrous enhancer-binding protein-like DBD domain-containing protein</fullName>
    </recommendedName>
</protein>
<comment type="similarity">
    <text evidence="1">Belongs to the GeBP family.</text>
</comment>
<dbReference type="GO" id="GO:0006355">
    <property type="term" value="P:regulation of DNA-templated transcription"/>
    <property type="evidence" value="ECO:0007669"/>
    <property type="project" value="InterPro"/>
</dbReference>
<evidence type="ECO:0000259" key="3">
    <source>
        <dbReference type="Pfam" id="PF04504"/>
    </source>
</evidence>
<feature type="domain" description="Glabrous enhancer-binding protein-like DBD" evidence="3">
    <location>
        <begin position="180"/>
        <end position="273"/>
    </location>
</feature>
<dbReference type="PANTHER" id="PTHR31662:SF33">
    <property type="entry name" value="DNA-BINDING STOREKEEPER PROTEIN TRANSCRIPTIONAL REGULATOR-LIKE PROTEIN"/>
    <property type="match status" value="1"/>
</dbReference>
<evidence type="ECO:0000256" key="1">
    <source>
        <dbReference type="ARBA" id="ARBA00010820"/>
    </source>
</evidence>
<dbReference type="InterPro" id="IPR007592">
    <property type="entry name" value="GEBP"/>
</dbReference>
<comment type="caution">
    <text evidence="4">The sequence shown here is derived from an EMBL/GenBank/DDBJ whole genome shotgun (WGS) entry which is preliminary data.</text>
</comment>
<feature type="non-terminal residue" evidence="4">
    <location>
        <position position="1"/>
    </location>
</feature>
<feature type="compositionally biased region" description="Basic and acidic residues" evidence="2">
    <location>
        <begin position="95"/>
        <end position="110"/>
    </location>
</feature>
<feature type="compositionally biased region" description="Basic and acidic residues" evidence="2">
    <location>
        <begin position="139"/>
        <end position="172"/>
    </location>
</feature>
<name>A0AAV0L0J8_9ROSI</name>
<evidence type="ECO:0000313" key="4">
    <source>
        <dbReference type="EMBL" id="CAI0427155.1"/>
    </source>
</evidence>
<keyword evidence="5" id="KW-1185">Reference proteome</keyword>
<gene>
    <name evidence="4" type="ORF">LITE_LOCUS21087</name>
</gene>
<sequence length="418" mass="45873">HPYILSRPAETSYRRIRLNYSPNLRTLGNHFGIMAAESPKRSNPTKDLPSLASSEEDDDTSSADEASELPSQDRTLASHSQGQPKKQAVQSSDSDSEHVSDTDSDSDPRPKSSGVLPIASQPQPKAQVHAVPASSSKSTPERKRASETEREAKDSKRQKEVAERDADSDGKNKHTPRVLFQRLWGENDEIVVLNGLIEFAEKKGADPLKDIAAFYDFIKKSVAVDVLPSQLKEKVRKLRAKFKKHAKGENGLDKTFSKAHDQRTFDLSKKIWDSQGEYLLVRIDNSKSSGKAKKSGGANSIGSSKSASKAADLSAANGHENAKSAASAALGAGNVGEEMVEIDWVNDRRDGLSFDWSRASAEVEAFVVSKGMDMVDGSERNELARRWKELDIEALEHFVKKNQLILDQAQLMLDSSSS</sequence>
<dbReference type="EMBL" id="CAMGYJ010000005">
    <property type="protein sequence ID" value="CAI0427155.1"/>
    <property type="molecule type" value="Genomic_DNA"/>
</dbReference>
<dbReference type="GO" id="GO:0005634">
    <property type="term" value="C:nucleus"/>
    <property type="evidence" value="ECO:0007669"/>
    <property type="project" value="TreeGrafter"/>
</dbReference>
<reference evidence="4" key="1">
    <citation type="submission" date="2022-08" db="EMBL/GenBank/DDBJ databases">
        <authorList>
            <person name="Gutierrez-Valencia J."/>
        </authorList>
    </citation>
    <scope>NUCLEOTIDE SEQUENCE</scope>
</reference>
<feature type="compositionally biased region" description="Acidic residues" evidence="2">
    <location>
        <begin position="54"/>
        <end position="67"/>
    </location>
</feature>
<evidence type="ECO:0000256" key="2">
    <source>
        <dbReference type="SAM" id="MobiDB-lite"/>
    </source>
</evidence>
<dbReference type="Proteomes" id="UP001154282">
    <property type="component" value="Unassembled WGS sequence"/>
</dbReference>
<dbReference type="AlphaFoldDB" id="A0AAV0L0J8"/>
<accession>A0AAV0L0J8</accession>